<accession>A0ABU9IA72</accession>
<feature type="transmembrane region" description="Helical" evidence="2">
    <location>
        <begin position="161"/>
        <end position="189"/>
    </location>
</feature>
<feature type="compositionally biased region" description="Polar residues" evidence="1">
    <location>
        <begin position="1"/>
        <end position="14"/>
    </location>
</feature>
<comment type="caution">
    <text evidence="4">The sequence shown here is derived from an EMBL/GenBank/DDBJ whole genome shotgun (WGS) entry which is preliminary data.</text>
</comment>
<evidence type="ECO:0000313" key="4">
    <source>
        <dbReference type="EMBL" id="MEL1249313.1"/>
    </source>
</evidence>
<keyword evidence="2" id="KW-0812">Transmembrane</keyword>
<feature type="transmembrane region" description="Helical" evidence="2">
    <location>
        <begin position="77"/>
        <end position="96"/>
    </location>
</feature>
<dbReference type="RefSeq" id="WP_341671844.1">
    <property type="nucleotide sequence ID" value="NZ_JBBYHV010000001.1"/>
</dbReference>
<evidence type="ECO:0000256" key="1">
    <source>
        <dbReference type="SAM" id="MobiDB-lite"/>
    </source>
</evidence>
<sequence>MDATTKTAEEQASGNAPLRRRVHAQIPDDKDMLRAAAELTRDINTARPGIYWPDMLLSTAIGYGTLAGAILVDNLALALACAVVSVFALYRALLFIHEISHLHRDALPGFRTAWNLLVGIPMLTPSLMYESVHTLHHARTKYGTIEDPEYMPLALMKPWSLPVFVLIAALAPIALIIRWGVLAPLGLVIPPLRKLAWERLSSLSINPEFRRKPPTDKERGWFLFQQVGASLWAMVVISTPFWLGWKPLLVAMAVTAAVAVFNQLRTLVAHLWENDGQAMTVTAQYLDSVNVPSFIAGIWAPVGLRYHALHHLVPSMPYHSLHEAHKRLSAHLGTTSTFAEASHPGMIGLVGRIARSTMGRGPQ</sequence>
<keyword evidence="5" id="KW-1185">Reference proteome</keyword>
<name>A0ABU9IA72_9SPHN</name>
<dbReference type="InterPro" id="IPR005804">
    <property type="entry name" value="FA_desaturase_dom"/>
</dbReference>
<feature type="transmembrane region" description="Helical" evidence="2">
    <location>
        <begin position="220"/>
        <end position="242"/>
    </location>
</feature>
<feature type="transmembrane region" description="Helical" evidence="2">
    <location>
        <begin position="108"/>
        <end position="129"/>
    </location>
</feature>
<dbReference type="PANTHER" id="PTHR19353">
    <property type="entry name" value="FATTY ACID DESATURASE 2"/>
    <property type="match status" value="1"/>
</dbReference>
<dbReference type="Pfam" id="PF00487">
    <property type="entry name" value="FA_desaturase"/>
    <property type="match status" value="1"/>
</dbReference>
<dbReference type="Proteomes" id="UP001497045">
    <property type="component" value="Unassembled WGS sequence"/>
</dbReference>
<reference evidence="4 5" key="1">
    <citation type="submission" date="2024-04" db="EMBL/GenBank/DDBJ databases">
        <title>Aurantiacibacter sp. DGU6 16S ribosomal RNA gene Genome sequencing and assembly.</title>
        <authorList>
            <person name="Park S."/>
        </authorList>
    </citation>
    <scope>NUCLEOTIDE SEQUENCE [LARGE SCALE GENOMIC DNA]</scope>
    <source>
        <strain evidence="4 5">DGU6</strain>
    </source>
</reference>
<evidence type="ECO:0000259" key="3">
    <source>
        <dbReference type="Pfam" id="PF00487"/>
    </source>
</evidence>
<organism evidence="4 5">
    <name type="scientific">Aurantiacibacter gilvus</name>
    <dbReference type="NCBI Taxonomy" id="3139141"/>
    <lineage>
        <taxon>Bacteria</taxon>
        <taxon>Pseudomonadati</taxon>
        <taxon>Pseudomonadota</taxon>
        <taxon>Alphaproteobacteria</taxon>
        <taxon>Sphingomonadales</taxon>
        <taxon>Erythrobacteraceae</taxon>
        <taxon>Aurantiacibacter</taxon>
    </lineage>
</organism>
<proteinExistence type="predicted"/>
<feature type="transmembrane region" description="Helical" evidence="2">
    <location>
        <begin position="248"/>
        <end position="264"/>
    </location>
</feature>
<keyword evidence="2" id="KW-1133">Transmembrane helix</keyword>
<dbReference type="EMBL" id="JBBYHV010000001">
    <property type="protein sequence ID" value="MEL1249313.1"/>
    <property type="molecule type" value="Genomic_DNA"/>
</dbReference>
<gene>
    <name evidence="4" type="ORF">AAEO60_01370</name>
</gene>
<feature type="domain" description="Fatty acid desaturase" evidence="3">
    <location>
        <begin position="77"/>
        <end position="331"/>
    </location>
</feature>
<dbReference type="InterPro" id="IPR012171">
    <property type="entry name" value="Fatty_acid_desaturase"/>
</dbReference>
<dbReference type="CDD" id="cd01060">
    <property type="entry name" value="Membrane-FADS-like"/>
    <property type="match status" value="1"/>
</dbReference>
<protein>
    <submittedName>
        <fullName evidence="4">Fatty acid desaturase</fullName>
    </submittedName>
</protein>
<feature type="region of interest" description="Disordered" evidence="1">
    <location>
        <begin position="1"/>
        <end position="20"/>
    </location>
</feature>
<dbReference type="PANTHER" id="PTHR19353:SF19">
    <property type="entry name" value="DELTA(5) FATTY ACID DESATURASE C-RELATED"/>
    <property type="match status" value="1"/>
</dbReference>
<feature type="transmembrane region" description="Helical" evidence="2">
    <location>
        <begin position="50"/>
        <end position="71"/>
    </location>
</feature>
<keyword evidence="2" id="KW-0472">Membrane</keyword>
<evidence type="ECO:0000313" key="5">
    <source>
        <dbReference type="Proteomes" id="UP001497045"/>
    </source>
</evidence>
<evidence type="ECO:0000256" key="2">
    <source>
        <dbReference type="SAM" id="Phobius"/>
    </source>
</evidence>